<protein>
    <submittedName>
        <fullName evidence="3">Cyclohexadienyl dehydrogenase</fullName>
        <ecNumber evidence="3">1.3.1.43</ecNumber>
    </submittedName>
</protein>
<dbReference type="Gene3D" id="1.10.3660.10">
    <property type="entry name" value="6-phosphogluconate dehydrogenase C-terminal like domain"/>
    <property type="match status" value="1"/>
</dbReference>
<evidence type="ECO:0000259" key="2">
    <source>
        <dbReference type="PROSITE" id="PS51176"/>
    </source>
</evidence>
<dbReference type="SUPFAM" id="SSF48179">
    <property type="entry name" value="6-phosphogluconate dehydrogenase C-terminal domain-like"/>
    <property type="match status" value="1"/>
</dbReference>
<keyword evidence="1 3" id="KW-0560">Oxidoreductase</keyword>
<dbReference type="GO" id="GO:0047794">
    <property type="term" value="F:cyclohexadienyl dehydrogenase activity"/>
    <property type="evidence" value="ECO:0007669"/>
    <property type="project" value="UniProtKB-EC"/>
</dbReference>
<dbReference type="PANTHER" id="PTHR21363">
    <property type="entry name" value="PREPHENATE DEHYDROGENASE"/>
    <property type="match status" value="1"/>
</dbReference>
<keyword evidence="4" id="KW-1185">Reference proteome</keyword>
<dbReference type="InterPro" id="IPR036291">
    <property type="entry name" value="NAD(P)-bd_dom_sf"/>
</dbReference>
<feature type="domain" description="Prephenate/arogenate dehydrogenase" evidence="2">
    <location>
        <begin position="6"/>
        <end position="294"/>
    </location>
</feature>
<comment type="caution">
    <text evidence="3">The sequence shown here is derived from an EMBL/GenBank/DDBJ whole genome shotgun (WGS) entry which is preliminary data.</text>
</comment>
<dbReference type="SUPFAM" id="SSF51735">
    <property type="entry name" value="NAD(P)-binding Rossmann-fold domains"/>
    <property type="match status" value="1"/>
</dbReference>
<dbReference type="InterPro" id="IPR046825">
    <property type="entry name" value="PDH_C"/>
</dbReference>
<dbReference type="InterPro" id="IPR050812">
    <property type="entry name" value="Preph/Arog_dehydrog"/>
</dbReference>
<dbReference type="Proteomes" id="UP000838100">
    <property type="component" value="Unassembled WGS sequence"/>
</dbReference>
<dbReference type="EC" id="1.3.1.43" evidence="3"/>
<dbReference type="EMBL" id="CAKLPX010000001">
    <property type="protein sequence ID" value="CAH0990758.1"/>
    <property type="molecule type" value="Genomic_DNA"/>
</dbReference>
<dbReference type="PROSITE" id="PS51176">
    <property type="entry name" value="PDH_ADH"/>
    <property type="match status" value="1"/>
</dbReference>
<dbReference type="InterPro" id="IPR003099">
    <property type="entry name" value="Prephen_DH"/>
</dbReference>
<name>A0ABN8EGI8_9GAMM</name>
<proteinExistence type="predicted"/>
<dbReference type="Pfam" id="PF02153">
    <property type="entry name" value="PDH_N"/>
    <property type="match status" value="1"/>
</dbReference>
<dbReference type="InterPro" id="IPR046826">
    <property type="entry name" value="PDH_N"/>
</dbReference>
<reference evidence="3" key="1">
    <citation type="submission" date="2021-12" db="EMBL/GenBank/DDBJ databases">
        <authorList>
            <person name="Rodrigo-Torres L."/>
            <person name="Arahal R. D."/>
            <person name="Lucena T."/>
        </authorList>
    </citation>
    <scope>NUCLEOTIDE SEQUENCE</scope>
    <source>
        <strain evidence="3">CECT 8267</strain>
    </source>
</reference>
<evidence type="ECO:0000313" key="4">
    <source>
        <dbReference type="Proteomes" id="UP000838100"/>
    </source>
</evidence>
<organism evidence="3 4">
    <name type="scientific">Sinobacterium norvegicum</name>
    <dbReference type="NCBI Taxonomy" id="1641715"/>
    <lineage>
        <taxon>Bacteria</taxon>
        <taxon>Pseudomonadati</taxon>
        <taxon>Pseudomonadota</taxon>
        <taxon>Gammaproteobacteria</taxon>
        <taxon>Cellvibrionales</taxon>
        <taxon>Spongiibacteraceae</taxon>
        <taxon>Sinobacterium</taxon>
    </lineage>
</organism>
<gene>
    <name evidence="3" type="primary">tyrC</name>
    <name evidence="3" type="ORF">SIN8267_00857</name>
</gene>
<evidence type="ECO:0000313" key="3">
    <source>
        <dbReference type="EMBL" id="CAH0990758.1"/>
    </source>
</evidence>
<evidence type="ECO:0000256" key="1">
    <source>
        <dbReference type="ARBA" id="ARBA00023002"/>
    </source>
</evidence>
<accession>A0ABN8EGI8</accession>
<dbReference type="InterPro" id="IPR008927">
    <property type="entry name" value="6-PGluconate_DH-like_C_sf"/>
</dbReference>
<dbReference type="PANTHER" id="PTHR21363:SF0">
    <property type="entry name" value="PREPHENATE DEHYDROGENASE [NADP(+)]"/>
    <property type="match status" value="1"/>
</dbReference>
<dbReference type="Pfam" id="PF20463">
    <property type="entry name" value="PDH_C"/>
    <property type="match status" value="1"/>
</dbReference>
<dbReference type="RefSeq" id="WP_237443431.1">
    <property type="nucleotide sequence ID" value="NZ_CAKLPX010000001.1"/>
</dbReference>
<dbReference type="Gene3D" id="3.40.50.720">
    <property type="entry name" value="NAD(P)-binding Rossmann-like Domain"/>
    <property type="match status" value="1"/>
</dbReference>
<sequence>MTFIVDKLVVLGVGLIGGSLAKACKERGLAREVVAWGRKEVNLQKAVDLGVVDRYELDLAVAVESADVVFIATPTLIAEKMLAQLAPLVGAETIITDGASVKGNLYRAAQRIFGQVPANLVLAHPIAGSEQSGVEAANAELYVNHRVILTPTVETSAQAEETVRQLWQGCGAEVVSMDVDKHDRVLAATSHLPHLLAYSLVDALAQQDCSYEIFDNAAGGFRDFTRIAASDPQMWHDIVLANKEAVLSMMDGFTDQLKVLRQDIAEGNGDDIMASFERAQQARNHFSEILLKRQQGKQ</sequence>